<keyword evidence="3" id="KW-0732">Signal</keyword>
<proteinExistence type="predicted"/>
<dbReference type="Gene3D" id="2.10.25.10">
    <property type="entry name" value="Laminin"/>
    <property type="match status" value="2"/>
</dbReference>
<reference evidence="9" key="1">
    <citation type="submission" date="2013-02" db="EMBL/GenBank/DDBJ databases">
        <authorList>
            <person name="Hughes D."/>
        </authorList>
    </citation>
    <scope>NUCLEOTIDE SEQUENCE</scope>
    <source>
        <strain>Durham</strain>
        <strain evidence="9">NC isolate 2 -- Noor lab</strain>
    </source>
</reference>
<dbReference type="Proteomes" id="UP000015102">
    <property type="component" value="Unassembled WGS sequence"/>
</dbReference>
<keyword evidence="4" id="KW-0677">Repeat</keyword>
<dbReference type="CDD" id="cd00054">
    <property type="entry name" value="EGF_CA"/>
    <property type="match status" value="2"/>
</dbReference>
<dbReference type="HOGENOM" id="CLU_004826_3_4_1"/>
<dbReference type="InterPro" id="IPR000152">
    <property type="entry name" value="EGF-type_Asp/Asn_hydroxyl_site"/>
</dbReference>
<feature type="disulfide bond" evidence="6">
    <location>
        <begin position="39"/>
        <end position="48"/>
    </location>
</feature>
<dbReference type="GO" id="GO:0007411">
    <property type="term" value="P:axon guidance"/>
    <property type="evidence" value="ECO:0007669"/>
    <property type="project" value="TreeGrafter"/>
</dbReference>
<keyword evidence="9" id="KW-1185">Reference proteome</keyword>
<dbReference type="GO" id="GO:0010631">
    <property type="term" value="P:epithelial cell migration"/>
    <property type="evidence" value="ECO:0007669"/>
    <property type="project" value="UniProtKB-ARBA"/>
</dbReference>
<dbReference type="SUPFAM" id="SSF57196">
    <property type="entry name" value="EGF/Laminin"/>
    <property type="match status" value="2"/>
</dbReference>
<evidence type="ECO:0000256" key="2">
    <source>
        <dbReference type="ARBA" id="ARBA00022536"/>
    </source>
</evidence>
<evidence type="ECO:0000313" key="8">
    <source>
        <dbReference type="EnsemblMetazoa" id="MESCA003779-PA"/>
    </source>
</evidence>
<dbReference type="GO" id="GO:0048608">
    <property type="term" value="P:reproductive structure development"/>
    <property type="evidence" value="ECO:0007669"/>
    <property type="project" value="UniProtKB-ARBA"/>
</dbReference>
<evidence type="ECO:0000256" key="4">
    <source>
        <dbReference type="ARBA" id="ARBA00022737"/>
    </source>
</evidence>
<sequence length="137" mass="15302">MFTIRQYCDSKIKFCTEEFNPCTNGAKCSDHFTHYTCECQPGFHGTNCTENIDDCQNHMCQNGGTCVDGINDYVCKCPEDYTGKYCEGTPMVAMMYPQTSPCQNHECNRVCVSNQIHPVRTTCASVIQVILGNGVNI</sequence>
<name>T1GJX0_MEGSC</name>
<comment type="caution">
    <text evidence="6">Lacks conserved residue(s) required for the propagation of feature annotation.</text>
</comment>
<feature type="domain" description="EGF-like" evidence="7">
    <location>
        <begin position="11"/>
        <end position="49"/>
    </location>
</feature>
<dbReference type="PROSITE" id="PS01187">
    <property type="entry name" value="EGF_CA"/>
    <property type="match status" value="1"/>
</dbReference>
<dbReference type="GO" id="GO:0005509">
    <property type="term" value="F:calcium ion binding"/>
    <property type="evidence" value="ECO:0007669"/>
    <property type="project" value="InterPro"/>
</dbReference>
<accession>T1GJX0</accession>
<dbReference type="PRINTS" id="PR00010">
    <property type="entry name" value="EGFBLOOD"/>
</dbReference>
<dbReference type="GO" id="GO:0022407">
    <property type="term" value="P:regulation of cell-cell adhesion"/>
    <property type="evidence" value="ECO:0007669"/>
    <property type="project" value="UniProtKB-ARBA"/>
</dbReference>
<dbReference type="InterPro" id="IPR000742">
    <property type="entry name" value="EGF"/>
</dbReference>
<dbReference type="PROSITE" id="PS00010">
    <property type="entry name" value="ASX_HYDROXYL"/>
    <property type="match status" value="2"/>
</dbReference>
<dbReference type="InterPro" id="IPR001881">
    <property type="entry name" value="EGF-like_Ca-bd_dom"/>
</dbReference>
<dbReference type="GO" id="GO:0007498">
    <property type="term" value="P:mesoderm development"/>
    <property type="evidence" value="ECO:0007669"/>
    <property type="project" value="UniProtKB-ARBA"/>
</dbReference>
<dbReference type="SMART" id="SM00181">
    <property type="entry name" value="EGF"/>
    <property type="match status" value="2"/>
</dbReference>
<evidence type="ECO:0000256" key="1">
    <source>
        <dbReference type="ARBA" id="ARBA00022473"/>
    </source>
</evidence>
<dbReference type="PROSITE" id="PS01186">
    <property type="entry name" value="EGF_2"/>
    <property type="match status" value="1"/>
</dbReference>
<dbReference type="InterPro" id="IPR018097">
    <property type="entry name" value="EGF_Ca-bd_CS"/>
</dbReference>
<dbReference type="STRING" id="36166.T1GJX0"/>
<protein>
    <recommendedName>
        <fullName evidence="7">EGF-like domain-containing protein</fullName>
    </recommendedName>
</protein>
<evidence type="ECO:0000313" key="9">
    <source>
        <dbReference type="Proteomes" id="UP000015102"/>
    </source>
</evidence>
<evidence type="ECO:0000256" key="5">
    <source>
        <dbReference type="ARBA" id="ARBA00023157"/>
    </source>
</evidence>
<feature type="disulfide bond" evidence="6">
    <location>
        <begin position="77"/>
        <end position="86"/>
    </location>
</feature>
<dbReference type="PROSITE" id="PS00022">
    <property type="entry name" value="EGF_1"/>
    <property type="match status" value="2"/>
</dbReference>
<dbReference type="PROSITE" id="PS50026">
    <property type="entry name" value="EGF_3"/>
    <property type="match status" value="2"/>
</dbReference>
<dbReference type="OMA" id="MYSCNCY"/>
<evidence type="ECO:0000256" key="3">
    <source>
        <dbReference type="ARBA" id="ARBA00022729"/>
    </source>
</evidence>
<keyword evidence="2 6" id="KW-0245">EGF-like domain</keyword>
<dbReference type="GO" id="GO:0048732">
    <property type="term" value="P:gland development"/>
    <property type="evidence" value="ECO:0007669"/>
    <property type="project" value="UniProtKB-ARBA"/>
</dbReference>
<organism evidence="8 9">
    <name type="scientific">Megaselia scalaris</name>
    <name type="common">Humpbacked fly</name>
    <name type="synonym">Phora scalaris</name>
    <dbReference type="NCBI Taxonomy" id="36166"/>
    <lineage>
        <taxon>Eukaryota</taxon>
        <taxon>Metazoa</taxon>
        <taxon>Ecdysozoa</taxon>
        <taxon>Arthropoda</taxon>
        <taxon>Hexapoda</taxon>
        <taxon>Insecta</taxon>
        <taxon>Pterygota</taxon>
        <taxon>Neoptera</taxon>
        <taxon>Endopterygota</taxon>
        <taxon>Diptera</taxon>
        <taxon>Brachycera</taxon>
        <taxon>Muscomorpha</taxon>
        <taxon>Platypezoidea</taxon>
        <taxon>Phoridae</taxon>
        <taxon>Megaseliini</taxon>
        <taxon>Megaselia</taxon>
    </lineage>
</organism>
<reference evidence="8" key="2">
    <citation type="submission" date="2015-06" db="UniProtKB">
        <authorList>
            <consortium name="EnsemblMetazoa"/>
        </authorList>
    </citation>
    <scope>IDENTIFICATION</scope>
</reference>
<dbReference type="GO" id="GO:0048568">
    <property type="term" value="P:embryonic organ development"/>
    <property type="evidence" value="ECO:0007669"/>
    <property type="project" value="UniProtKB-ARBA"/>
</dbReference>
<feature type="domain" description="EGF-like" evidence="7">
    <location>
        <begin position="51"/>
        <end position="87"/>
    </location>
</feature>
<evidence type="ECO:0000256" key="6">
    <source>
        <dbReference type="PROSITE-ProRule" id="PRU00076"/>
    </source>
</evidence>
<dbReference type="GO" id="GO:0009986">
    <property type="term" value="C:cell surface"/>
    <property type="evidence" value="ECO:0007669"/>
    <property type="project" value="UniProtKB-ARBA"/>
</dbReference>
<dbReference type="GO" id="GO:0048598">
    <property type="term" value="P:embryonic morphogenesis"/>
    <property type="evidence" value="ECO:0007669"/>
    <property type="project" value="UniProtKB-ARBA"/>
</dbReference>
<dbReference type="Pfam" id="PF00008">
    <property type="entry name" value="EGF"/>
    <property type="match status" value="2"/>
</dbReference>
<keyword evidence="1" id="KW-0217">Developmental protein</keyword>
<dbReference type="GO" id="GO:0008347">
    <property type="term" value="P:glial cell migration"/>
    <property type="evidence" value="ECO:0007669"/>
    <property type="project" value="UniProtKB-ARBA"/>
</dbReference>
<dbReference type="AlphaFoldDB" id="T1GJX0"/>
<dbReference type="PANTHER" id="PTHR45836:SF4">
    <property type="entry name" value="PROTEIN SLIT"/>
    <property type="match status" value="1"/>
</dbReference>
<dbReference type="PANTHER" id="PTHR45836">
    <property type="entry name" value="SLIT HOMOLOG"/>
    <property type="match status" value="1"/>
</dbReference>
<dbReference type="EMBL" id="CAQQ02123221">
    <property type="status" value="NOT_ANNOTATED_CDS"/>
    <property type="molecule type" value="Genomic_DNA"/>
</dbReference>
<keyword evidence="5 6" id="KW-1015">Disulfide bond</keyword>
<dbReference type="InterPro" id="IPR051355">
    <property type="entry name" value="Notch/Slit_guidance"/>
</dbReference>
<dbReference type="GO" id="GO:0008201">
    <property type="term" value="F:heparin binding"/>
    <property type="evidence" value="ECO:0007669"/>
    <property type="project" value="TreeGrafter"/>
</dbReference>
<dbReference type="GO" id="GO:0010160">
    <property type="term" value="P:formation of animal organ boundary"/>
    <property type="evidence" value="ECO:0007669"/>
    <property type="project" value="UniProtKB-ARBA"/>
</dbReference>
<dbReference type="SMART" id="SM00179">
    <property type="entry name" value="EGF_CA"/>
    <property type="match status" value="2"/>
</dbReference>
<dbReference type="GO" id="GO:0048495">
    <property type="term" value="F:Roundabout binding"/>
    <property type="evidence" value="ECO:0007669"/>
    <property type="project" value="TreeGrafter"/>
</dbReference>
<dbReference type="GO" id="GO:0007548">
    <property type="term" value="P:sex differentiation"/>
    <property type="evidence" value="ECO:0007669"/>
    <property type="project" value="UniProtKB-ARBA"/>
</dbReference>
<dbReference type="EMBL" id="CAQQ02123220">
    <property type="status" value="NOT_ANNOTATED_CDS"/>
    <property type="molecule type" value="Genomic_DNA"/>
</dbReference>
<dbReference type="EMBL" id="CAQQ02123222">
    <property type="status" value="NOT_ANNOTATED_CDS"/>
    <property type="molecule type" value="Genomic_DNA"/>
</dbReference>
<dbReference type="GO" id="GO:0048565">
    <property type="term" value="P:digestive tract development"/>
    <property type="evidence" value="ECO:0007669"/>
    <property type="project" value="UniProtKB-ARBA"/>
</dbReference>
<dbReference type="EnsemblMetazoa" id="MESCA003779-RA">
    <property type="protein sequence ID" value="MESCA003779-PA"/>
    <property type="gene ID" value="MESCA003779"/>
</dbReference>
<evidence type="ECO:0000259" key="7">
    <source>
        <dbReference type="PROSITE" id="PS50026"/>
    </source>
</evidence>
<dbReference type="FunFam" id="2.10.25.10:FF:000080">
    <property type="entry name" value="Neurogenic locus notch 1"/>
    <property type="match status" value="1"/>
</dbReference>
<dbReference type="FunFam" id="2.10.25.10:FF:000729">
    <property type="entry name" value="Blast:Protein slit"/>
    <property type="match status" value="1"/>
</dbReference>